<evidence type="ECO:0000313" key="5">
    <source>
        <dbReference type="Proteomes" id="UP001596058"/>
    </source>
</evidence>
<gene>
    <name evidence="4" type="ORF">ACFPZ3_37000</name>
</gene>
<dbReference type="RefSeq" id="WP_379518974.1">
    <property type="nucleotide sequence ID" value="NZ_JBHSPA010000045.1"/>
</dbReference>
<comment type="caution">
    <text evidence="4">The sequence shown here is derived from an EMBL/GenBank/DDBJ whole genome shotgun (WGS) entry which is preliminary data.</text>
</comment>
<protein>
    <submittedName>
        <fullName evidence="4">DUF4190 domain-containing protein</fullName>
    </submittedName>
</protein>
<evidence type="ECO:0000259" key="3">
    <source>
        <dbReference type="Pfam" id="PF13828"/>
    </source>
</evidence>
<evidence type="ECO:0000256" key="2">
    <source>
        <dbReference type="SAM" id="Phobius"/>
    </source>
</evidence>
<evidence type="ECO:0000313" key="4">
    <source>
        <dbReference type="EMBL" id="MFC5829492.1"/>
    </source>
</evidence>
<keyword evidence="2" id="KW-0472">Membrane</keyword>
<name>A0ABW1CW26_9ACTN</name>
<keyword evidence="2" id="KW-1133">Transmembrane helix</keyword>
<accession>A0ABW1CW26</accession>
<dbReference type="Pfam" id="PF13828">
    <property type="entry name" value="DUF4190"/>
    <property type="match status" value="1"/>
</dbReference>
<sequence>MGYPPQQPQDSFGQQPFEHSGPQYQPQSYSQPGPPYGQPQRKTNGLAIAALVTGLTGFITCGFTSILAVIFGHVSLAQIRRDRTDGRGMALAGTILGWFLTGAWLLFWGLSWAGVVSTALYSAAGGATAQAGPERTRLDVDEQPGQATDAPPASGEHKVVLEAVGADGATSAGNVTYSQDFSIKQEQGVKLPYTKDLAYDGDQPHLYLWVQNAGTDGVVECRIKIDGAVVREAKSSGPYGVCTVTADKP</sequence>
<feature type="region of interest" description="Disordered" evidence="1">
    <location>
        <begin position="1"/>
        <end position="40"/>
    </location>
</feature>
<feature type="transmembrane region" description="Helical" evidence="2">
    <location>
        <begin position="88"/>
        <end position="110"/>
    </location>
</feature>
<evidence type="ECO:0000256" key="1">
    <source>
        <dbReference type="SAM" id="MobiDB-lite"/>
    </source>
</evidence>
<dbReference type="EMBL" id="JBHSPA010000045">
    <property type="protein sequence ID" value="MFC5829492.1"/>
    <property type="molecule type" value="Genomic_DNA"/>
</dbReference>
<keyword evidence="5" id="KW-1185">Reference proteome</keyword>
<organism evidence="4 5">
    <name type="scientific">Nonomuraea insulae</name>
    <dbReference type="NCBI Taxonomy" id="1616787"/>
    <lineage>
        <taxon>Bacteria</taxon>
        <taxon>Bacillati</taxon>
        <taxon>Actinomycetota</taxon>
        <taxon>Actinomycetes</taxon>
        <taxon>Streptosporangiales</taxon>
        <taxon>Streptosporangiaceae</taxon>
        <taxon>Nonomuraea</taxon>
    </lineage>
</organism>
<feature type="domain" description="DUF4190" evidence="3">
    <location>
        <begin position="46"/>
        <end position="107"/>
    </location>
</feature>
<dbReference type="InterPro" id="IPR038468">
    <property type="entry name" value="MmpS_C"/>
</dbReference>
<feature type="transmembrane region" description="Helical" evidence="2">
    <location>
        <begin position="46"/>
        <end position="76"/>
    </location>
</feature>
<reference evidence="5" key="1">
    <citation type="journal article" date="2019" name="Int. J. Syst. Evol. Microbiol.">
        <title>The Global Catalogue of Microorganisms (GCM) 10K type strain sequencing project: providing services to taxonomists for standard genome sequencing and annotation.</title>
        <authorList>
            <consortium name="The Broad Institute Genomics Platform"/>
            <consortium name="The Broad Institute Genome Sequencing Center for Infectious Disease"/>
            <person name="Wu L."/>
            <person name="Ma J."/>
        </authorList>
    </citation>
    <scope>NUCLEOTIDE SEQUENCE [LARGE SCALE GENOMIC DNA]</scope>
    <source>
        <strain evidence="5">CCUG 53903</strain>
    </source>
</reference>
<dbReference type="InterPro" id="IPR025241">
    <property type="entry name" value="DUF4190"/>
</dbReference>
<keyword evidence="2" id="KW-0812">Transmembrane</keyword>
<dbReference type="Proteomes" id="UP001596058">
    <property type="component" value="Unassembled WGS sequence"/>
</dbReference>
<dbReference type="Gene3D" id="2.60.40.2880">
    <property type="entry name" value="MmpS1-5, C-terminal soluble domain"/>
    <property type="match status" value="1"/>
</dbReference>
<proteinExistence type="predicted"/>
<feature type="compositionally biased region" description="Low complexity" evidence="1">
    <location>
        <begin position="20"/>
        <end position="31"/>
    </location>
</feature>